<reference evidence="4" key="2">
    <citation type="submission" date="2015-06" db="UniProtKB">
        <authorList>
            <consortium name="EnsemblMetazoa"/>
        </authorList>
    </citation>
    <scope>IDENTIFICATION</scope>
</reference>
<dbReference type="CDD" id="cd00034">
    <property type="entry name" value="CSD"/>
    <property type="match status" value="1"/>
</dbReference>
<organism evidence="4 5">
    <name type="scientific">Tetranychus urticae</name>
    <name type="common">Two-spotted spider mite</name>
    <dbReference type="NCBI Taxonomy" id="32264"/>
    <lineage>
        <taxon>Eukaryota</taxon>
        <taxon>Metazoa</taxon>
        <taxon>Ecdysozoa</taxon>
        <taxon>Arthropoda</taxon>
        <taxon>Chelicerata</taxon>
        <taxon>Arachnida</taxon>
        <taxon>Acari</taxon>
        <taxon>Acariformes</taxon>
        <taxon>Trombidiformes</taxon>
        <taxon>Prostigmata</taxon>
        <taxon>Eleutherengona</taxon>
        <taxon>Raphignathae</taxon>
        <taxon>Tetranychoidea</taxon>
        <taxon>Tetranychidae</taxon>
        <taxon>Tetranychus</taxon>
    </lineage>
</organism>
<dbReference type="InterPro" id="IPR000953">
    <property type="entry name" value="Chromo/chromo_shadow_dom"/>
</dbReference>
<dbReference type="OrthoDB" id="273092at2759"/>
<comment type="subcellular location">
    <subcellularLocation>
        <location evidence="1">Nucleus</location>
    </subcellularLocation>
</comment>
<reference evidence="5" key="1">
    <citation type="submission" date="2011-08" db="EMBL/GenBank/DDBJ databases">
        <authorList>
            <person name="Rombauts S."/>
        </authorList>
    </citation>
    <scope>NUCLEOTIDE SEQUENCE</scope>
    <source>
        <strain evidence="5">London</strain>
    </source>
</reference>
<dbReference type="InterPro" id="IPR023780">
    <property type="entry name" value="Chromo_domain"/>
</dbReference>
<dbReference type="GO" id="GO:0005634">
    <property type="term" value="C:nucleus"/>
    <property type="evidence" value="ECO:0007669"/>
    <property type="project" value="UniProtKB-SubCell"/>
</dbReference>
<dbReference type="PRINTS" id="PR00504">
    <property type="entry name" value="CHROMODOMAIN"/>
</dbReference>
<dbReference type="SUPFAM" id="SSF54160">
    <property type="entry name" value="Chromo domain-like"/>
    <property type="match status" value="2"/>
</dbReference>
<dbReference type="GO" id="GO:0000792">
    <property type="term" value="C:heterochromatin"/>
    <property type="evidence" value="ECO:0007669"/>
    <property type="project" value="UniProtKB-ARBA"/>
</dbReference>
<keyword evidence="2" id="KW-0539">Nucleus</keyword>
<proteinExistence type="predicted"/>
<dbReference type="HOGENOM" id="CLU_045874_1_2_1"/>
<dbReference type="PANTHER" id="PTHR22812">
    <property type="entry name" value="CHROMOBOX PROTEIN"/>
    <property type="match status" value="1"/>
</dbReference>
<dbReference type="SMART" id="SM00298">
    <property type="entry name" value="CHROMO"/>
    <property type="match status" value="2"/>
</dbReference>
<dbReference type="InterPro" id="IPR023779">
    <property type="entry name" value="Chromodomain_CS"/>
</dbReference>
<evidence type="ECO:0000256" key="2">
    <source>
        <dbReference type="ARBA" id="ARBA00023242"/>
    </source>
</evidence>
<dbReference type="PROSITE" id="PS00598">
    <property type="entry name" value="CHROMO_1"/>
    <property type="match status" value="1"/>
</dbReference>
<dbReference type="STRING" id="32264.T1KRR7"/>
<sequence>MSNRRKVLKDCLQYGFYKQKRIKKVKTSSKVKATTKKQTDKFYSVEEILGRRVFEGKVEYLLKWQGYPDSYNSWEDTSNITSDLLYEFELSTSQFENMSKEAKSPIVLKDVPVKIWDIRKDASDDLEYLVQWKKESELEWVSAVIMREGYPQLVIEFYERISSLVD</sequence>
<evidence type="ECO:0000313" key="4">
    <source>
        <dbReference type="EnsemblMetazoa" id="tetur19g00470.1"/>
    </source>
</evidence>
<dbReference type="KEGG" id="tut:107366797"/>
<dbReference type="AlphaFoldDB" id="T1KRR7"/>
<keyword evidence="5" id="KW-1185">Reference proteome</keyword>
<dbReference type="Pfam" id="PF01393">
    <property type="entry name" value="Chromo_shadow"/>
    <property type="match status" value="1"/>
</dbReference>
<accession>T1KRR7</accession>
<evidence type="ECO:0000256" key="1">
    <source>
        <dbReference type="ARBA" id="ARBA00004123"/>
    </source>
</evidence>
<name>T1KRR7_TETUR</name>
<dbReference type="InterPro" id="IPR017984">
    <property type="entry name" value="Chromo_dom_subgr"/>
</dbReference>
<dbReference type="EnsemblMetazoa" id="tetur19g00470.1">
    <property type="protein sequence ID" value="tetur19g00470.1"/>
    <property type="gene ID" value="tetur19g00470"/>
</dbReference>
<protein>
    <recommendedName>
        <fullName evidence="3">Chromo domain-containing protein</fullName>
    </recommendedName>
</protein>
<feature type="domain" description="Chromo" evidence="3">
    <location>
        <begin position="43"/>
        <end position="80"/>
    </location>
</feature>
<gene>
    <name evidence="4" type="primary">107366797</name>
</gene>
<dbReference type="EMBL" id="CAEY01000418">
    <property type="status" value="NOT_ANNOTATED_CDS"/>
    <property type="molecule type" value="Genomic_DNA"/>
</dbReference>
<dbReference type="CDD" id="cd00024">
    <property type="entry name" value="CD_CSD"/>
    <property type="match status" value="1"/>
</dbReference>
<dbReference type="InterPro" id="IPR008251">
    <property type="entry name" value="Chromo_shadow_dom"/>
</dbReference>
<dbReference type="Proteomes" id="UP000015104">
    <property type="component" value="Unassembled WGS sequence"/>
</dbReference>
<evidence type="ECO:0000313" key="5">
    <source>
        <dbReference type="Proteomes" id="UP000015104"/>
    </source>
</evidence>
<dbReference type="InterPro" id="IPR051219">
    <property type="entry name" value="Heterochromatin_chromo-domain"/>
</dbReference>
<dbReference type="Gene3D" id="2.40.50.40">
    <property type="match status" value="2"/>
</dbReference>
<dbReference type="PROSITE" id="PS50013">
    <property type="entry name" value="CHROMO_2"/>
    <property type="match status" value="1"/>
</dbReference>
<evidence type="ECO:0000259" key="3">
    <source>
        <dbReference type="PROSITE" id="PS50013"/>
    </source>
</evidence>
<dbReference type="InterPro" id="IPR016197">
    <property type="entry name" value="Chromo-like_dom_sf"/>
</dbReference>
<dbReference type="Pfam" id="PF00385">
    <property type="entry name" value="Chromo"/>
    <property type="match status" value="1"/>
</dbReference>
<dbReference type="eggNOG" id="KOG1911">
    <property type="taxonomic scope" value="Eukaryota"/>
</dbReference>